<evidence type="ECO:0000256" key="3">
    <source>
        <dbReference type="ARBA" id="ARBA00022618"/>
    </source>
</evidence>
<dbReference type="GO" id="GO:0090529">
    <property type="term" value="P:cell septum assembly"/>
    <property type="evidence" value="ECO:0007669"/>
    <property type="project" value="InterPro"/>
</dbReference>
<dbReference type="GO" id="GO:0032153">
    <property type="term" value="C:cell division site"/>
    <property type="evidence" value="ECO:0007669"/>
    <property type="project" value="UniProtKB-UniRule"/>
</dbReference>
<keyword evidence="11" id="KW-1185">Reference proteome</keyword>
<dbReference type="HAMAP" id="MF_00911">
    <property type="entry name" value="FtsQ_subfam"/>
    <property type="match status" value="1"/>
</dbReference>
<feature type="domain" description="Cell division protein FtsQ/DivIB C-terminal" evidence="8">
    <location>
        <begin position="111"/>
        <end position="223"/>
    </location>
</feature>
<dbReference type="PANTHER" id="PTHR35851:SF1">
    <property type="entry name" value="CELL DIVISION PROTEIN FTSQ"/>
    <property type="match status" value="1"/>
</dbReference>
<accession>A0A0S4M3Q0</accession>
<dbReference type="EMBL" id="LN906597">
    <property type="protein sequence ID" value="CUT17474.1"/>
    <property type="molecule type" value="Genomic_DNA"/>
</dbReference>
<comment type="subunit">
    <text evidence="7">Part of a complex composed of FtsB, FtsL and FtsQ.</text>
</comment>
<keyword evidence="2 7" id="KW-0997">Cell inner membrane</keyword>
<dbReference type="Pfam" id="PF08478">
    <property type="entry name" value="POTRA_1"/>
    <property type="match status" value="1"/>
</dbReference>
<dbReference type="Proteomes" id="UP000198651">
    <property type="component" value="Chromosome I"/>
</dbReference>
<keyword evidence="1 7" id="KW-1003">Cell membrane</keyword>
<dbReference type="STRING" id="1561003.Ark11_0638"/>
<dbReference type="GO" id="GO:0043093">
    <property type="term" value="P:FtsZ-dependent cytokinesis"/>
    <property type="evidence" value="ECO:0007669"/>
    <property type="project" value="UniProtKB-UniRule"/>
</dbReference>
<dbReference type="AlphaFoldDB" id="A0A0S4M3Q0"/>
<comment type="similarity">
    <text evidence="7">Belongs to the FtsQ/DivIB family. FtsQ subfamily.</text>
</comment>
<evidence type="ECO:0000256" key="1">
    <source>
        <dbReference type="ARBA" id="ARBA00022475"/>
    </source>
</evidence>
<keyword evidence="7" id="KW-0472">Membrane</keyword>
<keyword evidence="4 7" id="KW-0812">Transmembrane</keyword>
<evidence type="ECO:0000256" key="2">
    <source>
        <dbReference type="ARBA" id="ARBA00022519"/>
    </source>
</evidence>
<dbReference type="InterPro" id="IPR013685">
    <property type="entry name" value="POTRA_FtsQ_type"/>
</dbReference>
<dbReference type="PANTHER" id="PTHR35851">
    <property type="entry name" value="CELL DIVISION PROTEIN FTSQ"/>
    <property type="match status" value="1"/>
</dbReference>
<dbReference type="RefSeq" id="WP_092342899.1">
    <property type="nucleotide sequence ID" value="NZ_FLSL01000085.1"/>
</dbReference>
<dbReference type="OrthoDB" id="9790370at2"/>
<evidence type="ECO:0000313" key="11">
    <source>
        <dbReference type="Proteomes" id="UP000198651"/>
    </source>
</evidence>
<dbReference type="Gene3D" id="3.10.20.310">
    <property type="entry name" value="membrane protein fhac"/>
    <property type="match status" value="1"/>
</dbReference>
<evidence type="ECO:0000313" key="10">
    <source>
        <dbReference type="EMBL" id="CUT17474.1"/>
    </source>
</evidence>
<evidence type="ECO:0000256" key="5">
    <source>
        <dbReference type="ARBA" id="ARBA00022989"/>
    </source>
</evidence>
<dbReference type="InterPro" id="IPR026579">
    <property type="entry name" value="FtsQ"/>
</dbReference>
<organism evidence="10 11">
    <name type="scientific">Candidatus Ichthyocystis hellenicum</name>
    <dbReference type="NCBI Taxonomy" id="1561003"/>
    <lineage>
        <taxon>Bacteria</taxon>
        <taxon>Pseudomonadati</taxon>
        <taxon>Pseudomonadota</taxon>
        <taxon>Betaproteobacteria</taxon>
        <taxon>Burkholderiales</taxon>
        <taxon>Candidatus Ichthyocystis</taxon>
    </lineage>
</organism>
<protein>
    <recommendedName>
        <fullName evidence="7">Cell division protein FtsQ</fullName>
    </recommendedName>
</protein>
<gene>
    <name evidence="7 10" type="primary">ftsQ</name>
    <name evidence="10" type="ORF">Ark11_0638</name>
</gene>
<dbReference type="Pfam" id="PF03799">
    <property type="entry name" value="FtsQ_DivIB_C"/>
    <property type="match status" value="1"/>
</dbReference>
<keyword evidence="3 7" id="KW-0132">Cell division</keyword>
<comment type="subcellular location">
    <subcellularLocation>
        <location evidence="7">Cell inner membrane</location>
        <topology evidence="7">Single-pass type II membrane protein</topology>
    </subcellularLocation>
    <text evidence="7">Localizes to the division septum.</text>
</comment>
<dbReference type="InterPro" id="IPR005548">
    <property type="entry name" value="Cell_div_FtsQ/DivIB_C"/>
</dbReference>
<comment type="function">
    <text evidence="7">Essential cell division protein. May link together the upstream cell division proteins, which are predominantly cytoplasmic, with the downstream cell division proteins, which are predominantly periplasmic. May control correct divisome assembly.</text>
</comment>
<evidence type="ECO:0000256" key="4">
    <source>
        <dbReference type="ARBA" id="ARBA00022692"/>
    </source>
</evidence>
<keyword evidence="5 7" id="KW-1133">Transmembrane helix</keyword>
<evidence type="ECO:0000259" key="9">
    <source>
        <dbReference type="Pfam" id="PF08478"/>
    </source>
</evidence>
<proteinExistence type="inferred from homology"/>
<feature type="domain" description="POTRA" evidence="9">
    <location>
        <begin position="37"/>
        <end position="106"/>
    </location>
</feature>
<dbReference type="InterPro" id="IPR045335">
    <property type="entry name" value="FtsQ_C_sf"/>
</dbReference>
<evidence type="ECO:0000256" key="7">
    <source>
        <dbReference type="HAMAP-Rule" id="MF_00911"/>
    </source>
</evidence>
<keyword evidence="6 7" id="KW-0131">Cell cycle</keyword>
<name>A0A0S4M3Q0_9BURK</name>
<evidence type="ECO:0000256" key="6">
    <source>
        <dbReference type="ARBA" id="ARBA00023306"/>
    </source>
</evidence>
<dbReference type="GO" id="GO:0005886">
    <property type="term" value="C:plasma membrane"/>
    <property type="evidence" value="ECO:0007669"/>
    <property type="project" value="UniProtKB-SubCell"/>
</dbReference>
<evidence type="ECO:0000259" key="8">
    <source>
        <dbReference type="Pfam" id="PF03799"/>
    </source>
</evidence>
<feature type="transmembrane region" description="Helical" evidence="7">
    <location>
        <begin position="12"/>
        <end position="31"/>
    </location>
</feature>
<reference evidence="11" key="1">
    <citation type="submission" date="2015-11" db="EMBL/GenBank/DDBJ databases">
        <authorList>
            <person name="Seth-Smith H.M.B."/>
        </authorList>
    </citation>
    <scope>NUCLEOTIDE SEQUENCE [LARGE SCALE GENOMIC DNA]</scope>
    <source>
        <strain evidence="11">2013Ark11</strain>
    </source>
</reference>
<sequence>MWDKPSWLNQISAVLIVLSFITYLTAAWSWVKRQSSFSIDQVLIQGYWHHIDLNQLREVAINSICGNFFGIDLDRLRYSFELIPWVSHATVKRLWPWRIFITLYEHVPVVRWGKDRLISREGVLFSGTVDGNFPVLFGPEGTHQEMILAYRQLEEILNPIHLSISKINLSPTYSWEIVLKSGMVIRVGSDFKQDRAIGRVQRFAESYKILNVDKNEIRSVDLRYPNGFSVSFSEKYGRMLLKRGYG</sequence>
<dbReference type="Gene3D" id="3.40.50.11690">
    <property type="entry name" value="Cell division protein FtsQ/DivIB"/>
    <property type="match status" value="1"/>
</dbReference>